<dbReference type="InterPro" id="IPR032675">
    <property type="entry name" value="LRR_dom_sf"/>
</dbReference>
<feature type="domain" description="Protein zer-1 homolog-like C-terminal" evidence="2">
    <location>
        <begin position="371"/>
        <end position="602"/>
    </location>
</feature>
<dbReference type="InterPro" id="IPR051341">
    <property type="entry name" value="Zyg-11_UBL_adapter"/>
</dbReference>
<feature type="domain" description="Zer-1-like leucine-rich repeats region" evidence="3">
    <location>
        <begin position="180"/>
        <end position="313"/>
    </location>
</feature>
<sequence length="613" mass="69284">MIETVMAGIEPDEVDTYSPDSLLDITCNHCLKNPQSFCNINSLGLPSQIRPGVYIPLEIAEKLVNAYYKNYKSGNLFLSLFCDTNASRLQRVCLQGCQSVSEEGLKAVCQQDLVELDISETHFEPSCLSHLQHLKPTLQSLNLHGCDNLMNSATAYQFQFTNLRVLDIGQTSLKQHQLHQLIKPLLNLTSIDLSEVVSDGDLTFLDSVLNQLRSLVLFDCKLTLQSFHYLCQFKALRHLDISQDSSYHVKTFPNVVPMLLQKLQTLVSLDVSGTDLLFPEKAMEVGDCKGTKCNINAFKDFNRKLEFLGLLDTDVCEEPNLPAVKVSGGANENQILISLKVYMSRCPFISKSLDNLFDIVRGTHLQRPSLAVTTMITIIKERLEQRICDEVMEIAWSTLWNVTDETSENCKMFLDGDGMQLFLSCLSIFKETPELLRNMMGLMGNVAEVEVLRPQLVKYTNVFSDLLDNRSDGIEVSYNAAGVISHIAFDGAAAWNVEYPSRQEVLSKMVKAIESWDLQSNRNINYRSFEPILRLLTCYHTPPVQHWSVWALANLCTVLPERYCALLKKEGGCEILHDIVVSQQPLLYPRIKELAQITLDKVSYADEHEVFME</sequence>
<dbReference type="Gene3D" id="3.80.10.10">
    <property type="entry name" value="Ribonuclease Inhibitor"/>
    <property type="match status" value="2"/>
</dbReference>
<evidence type="ECO:0000259" key="3">
    <source>
        <dbReference type="Pfam" id="PF25013"/>
    </source>
</evidence>
<gene>
    <name evidence="5" type="primary">LOC100369322</name>
</gene>
<dbReference type="Proteomes" id="UP000694865">
    <property type="component" value="Unplaced"/>
</dbReference>
<proteinExistence type="predicted"/>
<evidence type="ECO:0000313" key="5">
    <source>
        <dbReference type="RefSeq" id="XP_006817140.1"/>
    </source>
</evidence>
<dbReference type="SUPFAM" id="SSF52047">
    <property type="entry name" value="RNI-like"/>
    <property type="match status" value="1"/>
</dbReference>
<dbReference type="GeneID" id="100369322"/>
<dbReference type="Pfam" id="PF25013">
    <property type="entry name" value="LRR_Zer-1"/>
    <property type="match status" value="1"/>
</dbReference>
<protein>
    <submittedName>
        <fullName evidence="5">Protein zer-1 homolog</fullName>
    </submittedName>
</protein>
<dbReference type="InterPro" id="IPR011989">
    <property type="entry name" value="ARM-like"/>
</dbReference>
<dbReference type="Pfam" id="PF22964">
    <property type="entry name" value="ZER1-like_2nd"/>
    <property type="match status" value="1"/>
</dbReference>
<name>A0ABM0MAU9_SACKO</name>
<evidence type="ECO:0000313" key="4">
    <source>
        <dbReference type="Proteomes" id="UP000694865"/>
    </source>
</evidence>
<dbReference type="SUPFAM" id="SSF48371">
    <property type="entry name" value="ARM repeat"/>
    <property type="match status" value="1"/>
</dbReference>
<reference evidence="5" key="1">
    <citation type="submission" date="2025-08" db="UniProtKB">
        <authorList>
            <consortium name="RefSeq"/>
        </authorList>
    </citation>
    <scope>IDENTIFICATION</scope>
    <source>
        <tissue evidence="5">Testes</tissue>
    </source>
</reference>
<evidence type="ECO:0000256" key="1">
    <source>
        <dbReference type="ARBA" id="ARBA00022786"/>
    </source>
</evidence>
<keyword evidence="4" id="KW-1185">Reference proteome</keyword>
<dbReference type="InterPro" id="IPR055142">
    <property type="entry name" value="ZER1-like_C"/>
</dbReference>
<dbReference type="PANTHER" id="PTHR12904:SF23">
    <property type="entry name" value="PROTEIN ZER-1 HOMOLOG"/>
    <property type="match status" value="1"/>
</dbReference>
<dbReference type="PANTHER" id="PTHR12904">
    <property type="match status" value="1"/>
</dbReference>
<dbReference type="InterPro" id="IPR016024">
    <property type="entry name" value="ARM-type_fold"/>
</dbReference>
<organism evidence="4 5">
    <name type="scientific">Saccoglossus kowalevskii</name>
    <name type="common">Acorn worm</name>
    <dbReference type="NCBI Taxonomy" id="10224"/>
    <lineage>
        <taxon>Eukaryota</taxon>
        <taxon>Metazoa</taxon>
        <taxon>Hemichordata</taxon>
        <taxon>Enteropneusta</taxon>
        <taxon>Harrimaniidae</taxon>
        <taxon>Saccoglossus</taxon>
    </lineage>
</organism>
<evidence type="ECO:0000259" key="2">
    <source>
        <dbReference type="Pfam" id="PF22964"/>
    </source>
</evidence>
<accession>A0ABM0MAU9</accession>
<dbReference type="InterPro" id="IPR056845">
    <property type="entry name" value="LRR_Zer-1"/>
</dbReference>
<dbReference type="Gene3D" id="1.25.10.10">
    <property type="entry name" value="Leucine-rich Repeat Variant"/>
    <property type="match status" value="1"/>
</dbReference>
<dbReference type="RefSeq" id="XP_006817140.1">
    <property type="nucleotide sequence ID" value="XM_006817077.1"/>
</dbReference>
<keyword evidence="1" id="KW-0833">Ubl conjugation pathway</keyword>